<evidence type="ECO:0000256" key="1">
    <source>
        <dbReference type="ARBA" id="ARBA00022692"/>
    </source>
</evidence>
<dbReference type="Pfam" id="PF17047">
    <property type="entry name" value="SMP_LBD"/>
    <property type="match status" value="1"/>
</dbReference>
<dbReference type="Proteomes" id="UP000438429">
    <property type="component" value="Unassembled WGS sequence"/>
</dbReference>
<keyword evidence="1" id="KW-0812">Transmembrane</keyword>
<evidence type="ECO:0000259" key="3">
    <source>
        <dbReference type="Pfam" id="PF17047"/>
    </source>
</evidence>
<organism evidence="4 5">
    <name type="scientific">Scophthalmus maximus</name>
    <name type="common">Turbot</name>
    <name type="synonym">Psetta maxima</name>
    <dbReference type="NCBI Taxonomy" id="52904"/>
    <lineage>
        <taxon>Eukaryota</taxon>
        <taxon>Metazoa</taxon>
        <taxon>Chordata</taxon>
        <taxon>Craniata</taxon>
        <taxon>Vertebrata</taxon>
        <taxon>Euteleostomi</taxon>
        <taxon>Actinopterygii</taxon>
        <taxon>Neopterygii</taxon>
        <taxon>Teleostei</taxon>
        <taxon>Neoteleostei</taxon>
        <taxon>Acanthomorphata</taxon>
        <taxon>Carangaria</taxon>
        <taxon>Pleuronectiformes</taxon>
        <taxon>Pleuronectoidei</taxon>
        <taxon>Scophthalmidae</taxon>
        <taxon>Scophthalmus</taxon>
    </lineage>
</organism>
<dbReference type="PANTHER" id="PTHR45761:SF2">
    <property type="entry name" value="EXTENDED SYNAPTOTAGMIN-2"/>
    <property type="match status" value="1"/>
</dbReference>
<dbReference type="GO" id="GO:0008429">
    <property type="term" value="F:phosphatidylethanolamine binding"/>
    <property type="evidence" value="ECO:0007669"/>
    <property type="project" value="TreeGrafter"/>
</dbReference>
<dbReference type="GO" id="GO:0005789">
    <property type="term" value="C:endoplasmic reticulum membrane"/>
    <property type="evidence" value="ECO:0007669"/>
    <property type="project" value="TreeGrafter"/>
</dbReference>
<keyword evidence="2" id="KW-0472">Membrane</keyword>
<dbReference type="InterPro" id="IPR051634">
    <property type="entry name" value="Extended_Synaptotagmin"/>
</dbReference>
<comment type="caution">
    <text evidence="4">The sequence shown here is derived from an EMBL/GenBank/DDBJ whole genome shotgun (WGS) entry which is preliminary data.</text>
</comment>
<dbReference type="AlphaFoldDB" id="A0A6A4RGD1"/>
<keyword evidence="2" id="KW-1133">Transmembrane helix</keyword>
<feature type="domain" description="Synaptotagmin SMP" evidence="3">
    <location>
        <begin position="1"/>
        <end position="68"/>
    </location>
</feature>
<evidence type="ECO:0000256" key="2">
    <source>
        <dbReference type="ARBA" id="ARBA00022989"/>
    </source>
</evidence>
<evidence type="ECO:0000313" key="4">
    <source>
        <dbReference type="EMBL" id="KAF0021546.1"/>
    </source>
</evidence>
<evidence type="ECO:0000313" key="5">
    <source>
        <dbReference type="Proteomes" id="UP000438429"/>
    </source>
</evidence>
<reference evidence="4 5" key="1">
    <citation type="submission" date="2019-06" db="EMBL/GenBank/DDBJ databases">
        <title>Draft genomes of female and male turbot (Scophthalmus maximus).</title>
        <authorList>
            <person name="Xu H."/>
            <person name="Xu X.-W."/>
            <person name="Shao C."/>
            <person name="Chen S."/>
        </authorList>
    </citation>
    <scope>NUCLEOTIDE SEQUENCE [LARGE SCALE GENOMIC DNA]</scope>
    <source>
        <strain evidence="4">Ysfricsl-2016a</strain>
        <tissue evidence="4">Blood</tissue>
    </source>
</reference>
<dbReference type="InterPro" id="IPR039010">
    <property type="entry name" value="Synaptotagmin_SMP"/>
</dbReference>
<dbReference type="GO" id="GO:0005509">
    <property type="term" value="F:calcium ion binding"/>
    <property type="evidence" value="ECO:0007669"/>
    <property type="project" value="TreeGrafter"/>
</dbReference>
<name>A0A6A4RGD1_SCOMX</name>
<accession>A0A6A4RGD1</accession>
<gene>
    <name evidence="4" type="ORF">F2P81_026201</name>
</gene>
<dbReference type="PANTHER" id="PTHR45761">
    <property type="entry name" value="EXTENDED SYNAPTOTAGMIN-LIKE PROTEIN 2, ISOFORM C"/>
    <property type="match status" value="1"/>
</dbReference>
<dbReference type="EMBL" id="VEVO01005369">
    <property type="protein sequence ID" value="KAF0021546.1"/>
    <property type="molecule type" value="Genomic_DNA"/>
</dbReference>
<proteinExistence type="predicted"/>
<sequence length="87" mass="10224">MWPFICQFVDKLFRETIEPAVKAANPHLSSFCFTKIDMGNKPLRVNGVKVYTENVDKRQVIMDLQIRYTPTLRPKHLTNRPAHELLR</sequence>
<dbReference type="GO" id="GO:0005544">
    <property type="term" value="F:calcium-dependent phospholipid binding"/>
    <property type="evidence" value="ECO:0007669"/>
    <property type="project" value="TreeGrafter"/>
</dbReference>
<protein>
    <recommendedName>
        <fullName evidence="3">Synaptotagmin SMP domain-containing protein</fullName>
    </recommendedName>
</protein>
<dbReference type="GO" id="GO:0035091">
    <property type="term" value="F:phosphatidylinositol binding"/>
    <property type="evidence" value="ECO:0007669"/>
    <property type="project" value="TreeGrafter"/>
</dbReference>
<dbReference type="GO" id="GO:0031210">
    <property type="term" value="F:phosphatidylcholine binding"/>
    <property type="evidence" value="ECO:0007669"/>
    <property type="project" value="TreeGrafter"/>
</dbReference>